<comment type="caution">
    <text evidence="1">The sequence shown here is derived from an EMBL/GenBank/DDBJ whole genome shotgun (WGS) entry which is preliminary data.</text>
</comment>
<gene>
    <name evidence="1" type="primary">PRX2</name>
    <name evidence="1" type="ORF">LTS18_000065</name>
</gene>
<keyword evidence="2" id="KW-1185">Reference proteome</keyword>
<dbReference type="EMBL" id="JAWDJW010006334">
    <property type="protein sequence ID" value="KAK3065588.1"/>
    <property type="molecule type" value="Genomic_DNA"/>
</dbReference>
<accession>A0ACC3DDL7</accession>
<organism evidence="1 2">
    <name type="scientific">Coniosporium uncinatum</name>
    <dbReference type="NCBI Taxonomy" id="93489"/>
    <lineage>
        <taxon>Eukaryota</taxon>
        <taxon>Fungi</taxon>
        <taxon>Dikarya</taxon>
        <taxon>Ascomycota</taxon>
        <taxon>Pezizomycotina</taxon>
        <taxon>Dothideomycetes</taxon>
        <taxon>Dothideomycetes incertae sedis</taxon>
        <taxon>Coniosporium</taxon>
    </lineage>
</organism>
<reference evidence="1" key="1">
    <citation type="submission" date="2024-09" db="EMBL/GenBank/DDBJ databases">
        <title>Black Yeasts Isolated from many extreme environments.</title>
        <authorList>
            <person name="Coleine C."/>
            <person name="Stajich J.E."/>
            <person name="Selbmann L."/>
        </authorList>
    </citation>
    <scope>NUCLEOTIDE SEQUENCE</scope>
    <source>
        <strain evidence="1">CCFEE 5737</strain>
    </source>
</reference>
<protein>
    <submittedName>
        <fullName evidence="1">Aristolochene synthase</fullName>
    </submittedName>
</protein>
<evidence type="ECO:0000313" key="1">
    <source>
        <dbReference type="EMBL" id="KAK3065588.1"/>
    </source>
</evidence>
<sequence>MSVAVQSAPTFIPTFTKPVQRPAIANYFPAPPTKWVAEIHPLERQITAEVDAYFLKEWKFPNEKARKTFVNAGFSTVTCYYYPKSLDDRIAFACKLLTVLFLIDDVLEDMSFEEGEAYNERLIPISRGHVLPNREDPAEYILYDLWEAMRAHDKELADEILEPTFTFMRAQTDKARATMKELGQYLEYRERDVGKALLSALMRFAYNIHLTQEELDSVRVHEENCSKQISVVNDIYSFEKELIASKTGHVEGSALCSAVNILAEETSLAYEPAKKCLWTMVREWEDRHDEIVEERCNAPQGCSDDVKMYMKGLEYQMSGNEEWSRTTLRYIGVDN</sequence>
<dbReference type="Proteomes" id="UP001186974">
    <property type="component" value="Unassembled WGS sequence"/>
</dbReference>
<evidence type="ECO:0000313" key="2">
    <source>
        <dbReference type="Proteomes" id="UP001186974"/>
    </source>
</evidence>
<proteinExistence type="predicted"/>
<name>A0ACC3DDL7_9PEZI</name>